<organism evidence="2 3">
    <name type="scientific">Hungatella hathewayi WAL-18680</name>
    <dbReference type="NCBI Taxonomy" id="742737"/>
    <lineage>
        <taxon>Bacteria</taxon>
        <taxon>Bacillati</taxon>
        <taxon>Bacillota</taxon>
        <taxon>Clostridia</taxon>
        <taxon>Lachnospirales</taxon>
        <taxon>Lachnospiraceae</taxon>
        <taxon>Hungatella</taxon>
    </lineage>
</organism>
<feature type="domain" description="RNA polymerase sigma-70 region 3" evidence="1">
    <location>
        <begin position="140"/>
        <end position="187"/>
    </location>
</feature>
<dbReference type="InterPro" id="IPR007624">
    <property type="entry name" value="RNA_pol_sigma70_r3"/>
</dbReference>
<name>G5IFF2_9FIRM</name>
<dbReference type="SUPFAM" id="SSF88946">
    <property type="entry name" value="Sigma2 domain of RNA polymerase sigma factors"/>
    <property type="match status" value="1"/>
</dbReference>
<dbReference type="InterPro" id="IPR036388">
    <property type="entry name" value="WH-like_DNA-bd_sf"/>
</dbReference>
<evidence type="ECO:0000259" key="1">
    <source>
        <dbReference type="Pfam" id="PF04539"/>
    </source>
</evidence>
<dbReference type="PANTHER" id="PTHR30603:SF47">
    <property type="entry name" value="RNA POLYMERASE SIGMA FACTOR SIGD, CHLOROPLASTIC"/>
    <property type="match status" value="1"/>
</dbReference>
<dbReference type="Pfam" id="PF04539">
    <property type="entry name" value="Sigma70_r3"/>
    <property type="match status" value="1"/>
</dbReference>
<keyword evidence="3" id="KW-1185">Reference proteome</keyword>
<gene>
    <name evidence="2" type="ORF">HMPREF9473_02230</name>
</gene>
<dbReference type="Gene3D" id="1.20.120.1810">
    <property type="match status" value="1"/>
</dbReference>
<protein>
    <recommendedName>
        <fullName evidence="1">RNA polymerase sigma-70 region 3 domain-containing protein</fullName>
    </recommendedName>
</protein>
<evidence type="ECO:0000313" key="2">
    <source>
        <dbReference type="EMBL" id="EHI59735.1"/>
    </source>
</evidence>
<proteinExistence type="predicted"/>
<accession>G5IFF2</accession>
<dbReference type="SUPFAM" id="SSF88659">
    <property type="entry name" value="Sigma3 and sigma4 domains of RNA polymerase sigma factors"/>
    <property type="match status" value="1"/>
</dbReference>
<dbReference type="EMBL" id="ADLN01000046">
    <property type="protein sequence ID" value="EHI59735.1"/>
    <property type="molecule type" value="Genomic_DNA"/>
</dbReference>
<dbReference type="RefSeq" id="WP_006780210.1">
    <property type="nucleotide sequence ID" value="NZ_CP040506.1"/>
</dbReference>
<evidence type="ECO:0000313" key="3">
    <source>
        <dbReference type="Proteomes" id="UP000005384"/>
    </source>
</evidence>
<dbReference type="OrthoDB" id="2064505at2"/>
<dbReference type="HOGENOM" id="CLU_118486_0_0_9"/>
<dbReference type="InterPro" id="IPR050239">
    <property type="entry name" value="Sigma-70_RNA_pol_init_factors"/>
</dbReference>
<sequence length="193" mass="21249">MSEDIYQLYLDEIEAIPPCDMAENAALSVSLSAGDELAKKRLVEGNLKTALTHTKEYLNRGVTVNDLIQEANMALMLAVESYGALAAARMAETGMEGQEAHLVEGAFEQYLGLKIREALDAAVEAQAAESKVEEEMLARVNVMKDISQTMAEELGREATVEELAERLKMTVEEVKDIMKLTLDAMTLNGEYEE</sequence>
<dbReference type="GO" id="GO:0003700">
    <property type="term" value="F:DNA-binding transcription factor activity"/>
    <property type="evidence" value="ECO:0007669"/>
    <property type="project" value="InterPro"/>
</dbReference>
<reference evidence="2 3" key="1">
    <citation type="submission" date="2011-08" db="EMBL/GenBank/DDBJ databases">
        <title>The Genome Sequence of Clostridium hathewayi WAL-18680.</title>
        <authorList>
            <consortium name="The Broad Institute Genome Sequencing Platform"/>
            <person name="Earl A."/>
            <person name="Ward D."/>
            <person name="Feldgarden M."/>
            <person name="Gevers D."/>
            <person name="Finegold S.M."/>
            <person name="Summanen P.H."/>
            <person name="Molitoris D.R."/>
            <person name="Song M."/>
            <person name="Daigneault M."/>
            <person name="Allen-Vercoe E."/>
            <person name="Young S.K."/>
            <person name="Zeng Q."/>
            <person name="Gargeya S."/>
            <person name="Fitzgerald M."/>
            <person name="Haas B."/>
            <person name="Abouelleil A."/>
            <person name="Alvarado L."/>
            <person name="Arachchi H.M."/>
            <person name="Berlin A."/>
            <person name="Brown A."/>
            <person name="Chapman S.B."/>
            <person name="Chen Z."/>
            <person name="Dunbar C."/>
            <person name="Freedman E."/>
            <person name="Gearin G."/>
            <person name="Gellesch M."/>
            <person name="Goldberg J."/>
            <person name="Griggs A."/>
            <person name="Gujja S."/>
            <person name="Heiman D."/>
            <person name="Howarth C."/>
            <person name="Larson L."/>
            <person name="Lui A."/>
            <person name="MacDonald P.J.P."/>
            <person name="Montmayeur A."/>
            <person name="Murphy C."/>
            <person name="Neiman D."/>
            <person name="Pearson M."/>
            <person name="Priest M."/>
            <person name="Roberts A."/>
            <person name="Saif S."/>
            <person name="Shea T."/>
            <person name="Shenoy N."/>
            <person name="Sisk P."/>
            <person name="Stolte C."/>
            <person name="Sykes S."/>
            <person name="Wortman J."/>
            <person name="Nusbaum C."/>
            <person name="Birren B."/>
        </authorList>
    </citation>
    <scope>NUCLEOTIDE SEQUENCE [LARGE SCALE GENOMIC DNA]</scope>
    <source>
        <strain evidence="2 3">WAL-18680</strain>
    </source>
</reference>
<dbReference type="Gene3D" id="1.10.10.10">
    <property type="entry name" value="Winged helix-like DNA-binding domain superfamily/Winged helix DNA-binding domain"/>
    <property type="match status" value="1"/>
</dbReference>
<dbReference type="PANTHER" id="PTHR30603">
    <property type="entry name" value="RNA POLYMERASE SIGMA FACTOR RPO"/>
    <property type="match status" value="1"/>
</dbReference>
<dbReference type="Proteomes" id="UP000005384">
    <property type="component" value="Unassembled WGS sequence"/>
</dbReference>
<dbReference type="PATRIC" id="fig|742737.3.peg.2254"/>
<dbReference type="GO" id="GO:0006352">
    <property type="term" value="P:DNA-templated transcription initiation"/>
    <property type="evidence" value="ECO:0007669"/>
    <property type="project" value="InterPro"/>
</dbReference>
<dbReference type="InterPro" id="IPR013325">
    <property type="entry name" value="RNA_pol_sigma_r2"/>
</dbReference>
<dbReference type="AlphaFoldDB" id="G5IFF2"/>
<dbReference type="InterPro" id="IPR013324">
    <property type="entry name" value="RNA_pol_sigma_r3/r4-like"/>
</dbReference>
<comment type="caution">
    <text evidence="2">The sequence shown here is derived from an EMBL/GenBank/DDBJ whole genome shotgun (WGS) entry which is preliminary data.</text>
</comment>